<evidence type="ECO:0000313" key="2">
    <source>
        <dbReference type="Proteomes" id="UP001154265"/>
    </source>
</evidence>
<keyword evidence="2" id="KW-1185">Reference proteome</keyword>
<dbReference type="InterPro" id="IPR027417">
    <property type="entry name" value="P-loop_NTPase"/>
</dbReference>
<organism evidence="1 2">
    <name type="scientific">Candidatus Synechococcus calcipolaris G9</name>
    <dbReference type="NCBI Taxonomy" id="1497997"/>
    <lineage>
        <taxon>Bacteria</taxon>
        <taxon>Bacillati</taxon>
        <taxon>Cyanobacteriota</taxon>
        <taxon>Cyanophyceae</taxon>
        <taxon>Synechococcales</taxon>
        <taxon>Synechococcaceae</taxon>
        <taxon>Synechococcus</taxon>
    </lineage>
</organism>
<reference evidence="1" key="1">
    <citation type="journal article" date="2022" name="Genome Biol. Evol.">
        <title>A New Gene Family Diagnostic for Intracellular Biomineralization of Amorphous Ca Carbonates by Cyanobacteria.</title>
        <authorList>
            <person name="Benzerara K."/>
            <person name="Duprat E."/>
            <person name="Bitard-Feildel T."/>
            <person name="Caumes G."/>
            <person name="Cassier-Chauvat C."/>
            <person name="Chauvat F."/>
            <person name="Dezi M."/>
            <person name="Diop S.I."/>
            <person name="Gaschignard G."/>
            <person name="Gorgen S."/>
            <person name="Gugger M."/>
            <person name="Lopez-Garcia P."/>
            <person name="Millet M."/>
            <person name="Skouri-Panet F."/>
            <person name="Moreira D."/>
            <person name="Callebaut I."/>
        </authorList>
    </citation>
    <scope>NUCLEOTIDE SEQUENCE</scope>
    <source>
        <strain evidence="1">G9</strain>
    </source>
</reference>
<keyword evidence="1" id="KW-0067">ATP-binding</keyword>
<comment type="caution">
    <text evidence="1">The sequence shown here is derived from an EMBL/GenBank/DDBJ whole genome shotgun (WGS) entry which is preliminary data.</text>
</comment>
<gene>
    <name evidence="1" type="ORF">L3556_13660</name>
</gene>
<name>A0ABT6F2D3_9SYNE</name>
<keyword evidence="1" id="KW-0547">Nucleotide-binding</keyword>
<accession>A0ABT6F2D3</accession>
<dbReference type="EMBL" id="JAKKUT010000006">
    <property type="protein sequence ID" value="MDG2991970.1"/>
    <property type="molecule type" value="Genomic_DNA"/>
</dbReference>
<proteinExistence type="predicted"/>
<dbReference type="RefSeq" id="WP_277867900.1">
    <property type="nucleotide sequence ID" value="NZ_JAKKUT010000006.1"/>
</dbReference>
<sequence length="470" mass="54422">MPRTSYGKTFLRQVGFVLETILWVEINITPEQQTLDRWLSEIHPHPALPHTTEIEVRTTLIQLLRYMREYGKYTSQFNQLFVPGSQTNPTIRKRNLERLRSVLYRLTELGYFKRLISTKKEECHFFLILPGLEDMTDYQTWLRTQLPHDWAEAQRAGQRKPPPTFASPITGRRQEIKALKDYFHRGVRLIILYGLPGVGKTVLAQQALGELGFSKIYRLTAQPDPYLPDWLKSQVGHSGQWQTYLKQHRAAVVIEGFQTCLDQQGYVRSDCQSWSKFLYEQRWAEGWLTIMTSNQIIAESKITSRSLMIVGLTVDDWRTDWNHRQISVSDTTLEAIHQTYGGHPKVMRILGNLICEQHQGNGEAFWTKHQYNLLGHPQIEDLYNRQWQPIKQKFPQQFQRMQKTLPQVVGCLDALEPSEKELLDHYLITSGTDSANTLALAQTMSLENIPRLGRPEIGITSTSSLRSSCP</sequence>
<reference evidence="1" key="2">
    <citation type="submission" date="2022-01" db="EMBL/GenBank/DDBJ databases">
        <authorList>
            <person name="Zivanovic Y."/>
            <person name="Moreira D."/>
            <person name="Lopez-Garcia P."/>
        </authorList>
    </citation>
    <scope>NUCLEOTIDE SEQUENCE</scope>
    <source>
        <strain evidence="1">G9</strain>
    </source>
</reference>
<dbReference type="Gene3D" id="3.40.50.300">
    <property type="entry name" value="P-loop containing nucleotide triphosphate hydrolases"/>
    <property type="match status" value="1"/>
</dbReference>
<protein>
    <submittedName>
        <fullName evidence="1">ATP-binding protein</fullName>
    </submittedName>
</protein>
<dbReference type="SUPFAM" id="SSF52540">
    <property type="entry name" value="P-loop containing nucleoside triphosphate hydrolases"/>
    <property type="match status" value="1"/>
</dbReference>
<evidence type="ECO:0000313" key="1">
    <source>
        <dbReference type="EMBL" id="MDG2991970.1"/>
    </source>
</evidence>
<dbReference type="Proteomes" id="UP001154265">
    <property type="component" value="Unassembled WGS sequence"/>
</dbReference>
<dbReference type="GO" id="GO:0005524">
    <property type="term" value="F:ATP binding"/>
    <property type="evidence" value="ECO:0007669"/>
    <property type="project" value="UniProtKB-KW"/>
</dbReference>